<dbReference type="EMBL" id="CAUYUJ010009180">
    <property type="protein sequence ID" value="CAK0826059.1"/>
    <property type="molecule type" value="Genomic_DNA"/>
</dbReference>
<dbReference type="Proteomes" id="UP001189429">
    <property type="component" value="Unassembled WGS sequence"/>
</dbReference>
<proteinExistence type="predicted"/>
<organism evidence="1 2">
    <name type="scientific">Prorocentrum cordatum</name>
    <dbReference type="NCBI Taxonomy" id="2364126"/>
    <lineage>
        <taxon>Eukaryota</taxon>
        <taxon>Sar</taxon>
        <taxon>Alveolata</taxon>
        <taxon>Dinophyceae</taxon>
        <taxon>Prorocentrales</taxon>
        <taxon>Prorocentraceae</taxon>
        <taxon>Prorocentrum</taxon>
    </lineage>
</organism>
<reference evidence="1" key="1">
    <citation type="submission" date="2023-10" db="EMBL/GenBank/DDBJ databases">
        <authorList>
            <person name="Chen Y."/>
            <person name="Shah S."/>
            <person name="Dougan E. K."/>
            <person name="Thang M."/>
            <person name="Chan C."/>
        </authorList>
    </citation>
    <scope>NUCLEOTIDE SEQUENCE [LARGE SCALE GENOMIC DNA]</scope>
</reference>
<accession>A0ABN9S2R8</accession>
<name>A0ABN9S2R8_9DINO</name>
<keyword evidence="2" id="KW-1185">Reference proteome</keyword>
<sequence>MRLVRYASMVVGLGRRPAHVRSSRMLVRQCCEYGTVIADFSPSAFHLRQFRRGGWTSGAGCCCSMASKCSTERPTCGPFVRQYGGWRLVAFSRVAFDISSGDIGGVSQWGALHLEPWSG</sequence>
<evidence type="ECO:0000313" key="2">
    <source>
        <dbReference type="Proteomes" id="UP001189429"/>
    </source>
</evidence>
<comment type="caution">
    <text evidence="1">The sequence shown here is derived from an EMBL/GenBank/DDBJ whole genome shotgun (WGS) entry which is preliminary data.</text>
</comment>
<protein>
    <submittedName>
        <fullName evidence="1">Uncharacterized protein</fullName>
    </submittedName>
</protein>
<gene>
    <name evidence="1" type="ORF">PCOR1329_LOCUS26021</name>
</gene>
<evidence type="ECO:0000313" key="1">
    <source>
        <dbReference type="EMBL" id="CAK0826059.1"/>
    </source>
</evidence>